<accession>A0A7U6LCB7</accession>
<dbReference type="InterPro" id="IPR019734">
    <property type="entry name" value="TPR_rpt"/>
</dbReference>
<gene>
    <name evidence="2" type="ORF">JCM16777_2079</name>
</gene>
<dbReference type="Pfam" id="PF08238">
    <property type="entry name" value="Sel1"/>
    <property type="match status" value="3"/>
</dbReference>
<dbReference type="RefSeq" id="WP_018498432.1">
    <property type="nucleotide sequence ID" value="NZ_AP019829.2"/>
</dbReference>
<proteinExistence type="predicted"/>
<sequence length="206" mass="24292">MYKEYKEKGYKELENLVLKNDYYAINELGERKFQEGNYKEALEYFEKASKLGSDMAINNIGFYFLEIENNFEEAEKYFNKAVKKGNIVAINNLGVLNIDKNNYEDAEKYFLLTIDKKCSFAYNNLGGLYENVYQKYEEAEKLYQKCFEETEDTDCLINLAYLYLNYYENKNEAIKYLKLAISKGNKEAEHVLFHVLNDEVCSCNND</sequence>
<dbReference type="SMART" id="SM00671">
    <property type="entry name" value="SEL1"/>
    <property type="match status" value="4"/>
</dbReference>
<dbReference type="GO" id="GO:0036503">
    <property type="term" value="P:ERAD pathway"/>
    <property type="evidence" value="ECO:0007669"/>
    <property type="project" value="TreeGrafter"/>
</dbReference>
<evidence type="ECO:0000256" key="1">
    <source>
        <dbReference type="PROSITE-ProRule" id="PRU00339"/>
    </source>
</evidence>
<keyword evidence="1" id="KW-0802">TPR repeat</keyword>
<reference evidence="2 3" key="1">
    <citation type="submission" date="2019-07" db="EMBL/GenBank/DDBJ databases">
        <title>Complete Genome Sequence of Leptotrichia wadei Strain JCM16777.</title>
        <authorList>
            <person name="Watanabe S."/>
            <person name="Cui L."/>
        </authorList>
    </citation>
    <scope>NUCLEOTIDE SEQUENCE [LARGE SCALE GENOMIC DNA]</scope>
    <source>
        <strain evidence="2 3">JCM16777</strain>
    </source>
</reference>
<dbReference type="KEGG" id="lwd:JCM16777_2079"/>
<evidence type="ECO:0008006" key="4">
    <source>
        <dbReference type="Google" id="ProtNLM"/>
    </source>
</evidence>
<dbReference type="Gene3D" id="1.25.40.10">
    <property type="entry name" value="Tetratricopeptide repeat domain"/>
    <property type="match status" value="1"/>
</dbReference>
<dbReference type="SUPFAM" id="SSF81901">
    <property type="entry name" value="HCP-like"/>
    <property type="match status" value="1"/>
</dbReference>
<dbReference type="SMART" id="SM00028">
    <property type="entry name" value="TPR"/>
    <property type="match status" value="3"/>
</dbReference>
<feature type="repeat" description="TPR" evidence="1">
    <location>
        <begin position="22"/>
        <end position="55"/>
    </location>
</feature>
<name>A0A7U6LCB7_9FUSO</name>
<protein>
    <recommendedName>
        <fullName evidence="4">Tetratricopeptide repeat protein</fullName>
    </recommendedName>
</protein>
<dbReference type="GeneID" id="84805372"/>
<organism evidence="2 3">
    <name type="scientific">Leptotrichia wadei</name>
    <dbReference type="NCBI Taxonomy" id="157687"/>
    <lineage>
        <taxon>Bacteria</taxon>
        <taxon>Fusobacteriati</taxon>
        <taxon>Fusobacteriota</taxon>
        <taxon>Fusobacteriia</taxon>
        <taxon>Fusobacteriales</taxon>
        <taxon>Leptotrichiaceae</taxon>
        <taxon>Leptotrichia</taxon>
    </lineage>
</organism>
<dbReference type="InterPro" id="IPR050767">
    <property type="entry name" value="Sel1_AlgK"/>
</dbReference>
<dbReference type="PANTHER" id="PTHR11102">
    <property type="entry name" value="SEL-1-LIKE PROTEIN"/>
    <property type="match status" value="1"/>
</dbReference>
<dbReference type="PROSITE" id="PS50005">
    <property type="entry name" value="TPR"/>
    <property type="match status" value="1"/>
</dbReference>
<dbReference type="Proteomes" id="UP000321943">
    <property type="component" value="Chromosome"/>
</dbReference>
<dbReference type="PANTHER" id="PTHR11102:SF147">
    <property type="entry name" value="SEL1L ADAPTOR SUBUNIT OF ERAD E3 UBIQUITIN LIGASE"/>
    <property type="match status" value="1"/>
</dbReference>
<dbReference type="InterPro" id="IPR006597">
    <property type="entry name" value="Sel1-like"/>
</dbReference>
<dbReference type="AlphaFoldDB" id="A0A7U6LCB7"/>
<dbReference type="Pfam" id="PF13181">
    <property type="entry name" value="TPR_8"/>
    <property type="match status" value="1"/>
</dbReference>
<evidence type="ECO:0000313" key="3">
    <source>
        <dbReference type="Proteomes" id="UP000321943"/>
    </source>
</evidence>
<dbReference type="InterPro" id="IPR011990">
    <property type="entry name" value="TPR-like_helical_dom_sf"/>
</dbReference>
<dbReference type="EMBL" id="AP019829">
    <property type="protein sequence ID" value="BBM43806.1"/>
    <property type="molecule type" value="Genomic_DNA"/>
</dbReference>
<evidence type="ECO:0000313" key="2">
    <source>
        <dbReference type="EMBL" id="BBM43806.1"/>
    </source>
</evidence>